<dbReference type="SUPFAM" id="SSF109604">
    <property type="entry name" value="HD-domain/PDEase-like"/>
    <property type="match status" value="1"/>
</dbReference>
<gene>
    <name evidence="8" type="primary">yqeK</name>
    <name evidence="8" type="ORF">K5V21_10315</name>
</gene>
<name>A0ABS7KYG4_CLOSR</name>
<comment type="catalytic activity">
    <reaction evidence="6">
        <text>P(1),P(4)-bis(5'-adenosyl) tetraphosphate + H2O = 2 ADP + 2 H(+)</text>
        <dbReference type="Rhea" id="RHEA:24252"/>
        <dbReference type="ChEBI" id="CHEBI:15377"/>
        <dbReference type="ChEBI" id="CHEBI:15378"/>
        <dbReference type="ChEBI" id="CHEBI:58141"/>
        <dbReference type="ChEBI" id="CHEBI:456216"/>
        <dbReference type="EC" id="3.6.1.41"/>
    </reaction>
</comment>
<protein>
    <recommendedName>
        <fullName evidence="1">bis(5'-nucleosyl)-tetraphosphatase (symmetrical)</fullName>
        <ecNumber evidence="1">3.6.1.41</ecNumber>
    </recommendedName>
</protein>
<dbReference type="InterPro" id="IPR051094">
    <property type="entry name" value="Diverse_Catalytic_Enzymes"/>
</dbReference>
<evidence type="ECO:0000313" key="9">
    <source>
        <dbReference type="Proteomes" id="UP001299068"/>
    </source>
</evidence>
<keyword evidence="3" id="KW-0547">Nucleotide-binding</keyword>
<keyword evidence="5" id="KW-0408">Iron</keyword>
<evidence type="ECO:0000256" key="5">
    <source>
        <dbReference type="ARBA" id="ARBA00023004"/>
    </source>
</evidence>
<evidence type="ECO:0000256" key="3">
    <source>
        <dbReference type="ARBA" id="ARBA00022741"/>
    </source>
</evidence>
<dbReference type="PANTHER" id="PTHR35795">
    <property type="entry name" value="SLR1885 PROTEIN"/>
    <property type="match status" value="1"/>
</dbReference>
<dbReference type="EC" id="3.6.1.41" evidence="1"/>
<dbReference type="GO" id="GO:0008803">
    <property type="term" value="F:bis(5'-nucleosyl)-tetraphosphatase (symmetrical) activity"/>
    <property type="evidence" value="ECO:0007669"/>
    <property type="project" value="UniProtKB-EC"/>
</dbReference>
<dbReference type="Pfam" id="PF01966">
    <property type="entry name" value="HD"/>
    <property type="match status" value="1"/>
</dbReference>
<reference evidence="8 9" key="1">
    <citation type="journal article" date="2021" name="Cell Host Microbe">
        <title>in vivo commensal control of Clostridioides difficile virulence.</title>
        <authorList>
            <person name="Girinathan B.P."/>
            <person name="Dibenedetto N."/>
            <person name="Worley J.N."/>
            <person name="Peltier J."/>
            <person name="Arrieta-Ortiz M.L."/>
            <person name="Rupa Christinal Immanuel S."/>
            <person name="Lavin R."/>
            <person name="Delaney M.L."/>
            <person name="Cummins C."/>
            <person name="Hoffmann M."/>
            <person name="Luo Y."/>
            <person name="Gonzalez-Escalona N."/>
            <person name="Allard M."/>
            <person name="Onderdonk A.B."/>
            <person name="Gerber G.K."/>
            <person name="Sonenshein A.L."/>
            <person name="Baliga N."/>
            <person name="Dupuy B."/>
            <person name="Bry L."/>
        </authorList>
    </citation>
    <scope>NUCLEOTIDE SEQUENCE [LARGE SCALE GENOMIC DNA]</scope>
    <source>
        <strain evidence="8 9">DSM 599</strain>
    </source>
</reference>
<sequence length="190" mass="21849">MEITYIYDYLKENLKPKRYIHTLGVVSTAKKLAKLNGVDEDKAALAALCHDVGKNLTIEELMSIIKENNIELTMDEKKTPELWHGIVSRILAKEKFNIDDEEVLEAMRWHTTGKENMSTLEKIIYIADMIEPSRVYDGVQEIREKVLENLDEGVLMGMNHTIKYLLSKGQLIDLNTVKARNYLILNRGEV</sequence>
<evidence type="ECO:0000313" key="8">
    <source>
        <dbReference type="EMBL" id="MBY0755848.1"/>
    </source>
</evidence>
<dbReference type="Gene3D" id="1.10.3210.10">
    <property type="entry name" value="Hypothetical protein af1432"/>
    <property type="match status" value="1"/>
</dbReference>
<dbReference type="InterPro" id="IPR003607">
    <property type="entry name" value="HD/PDEase_dom"/>
</dbReference>
<dbReference type="Proteomes" id="UP001299068">
    <property type="component" value="Unassembled WGS sequence"/>
</dbReference>
<dbReference type="EMBL" id="JAIKTU010000007">
    <property type="protein sequence ID" value="MBY0755848.1"/>
    <property type="molecule type" value="Genomic_DNA"/>
</dbReference>
<accession>A0ABS7KYG4</accession>
<keyword evidence="2" id="KW-0479">Metal-binding</keyword>
<dbReference type="PANTHER" id="PTHR35795:SF1">
    <property type="entry name" value="BIS(5'-NUCLEOSYL)-TETRAPHOSPHATASE, SYMMETRICAL"/>
    <property type="match status" value="1"/>
</dbReference>
<dbReference type="NCBIfam" id="TIGR00488">
    <property type="entry name" value="bis(5'-nucleosyl)-tetraphosphatase (symmetrical) YqeK"/>
    <property type="match status" value="1"/>
</dbReference>
<keyword evidence="4 8" id="KW-0378">Hydrolase</keyword>
<dbReference type="SMART" id="SM00471">
    <property type="entry name" value="HDc"/>
    <property type="match status" value="1"/>
</dbReference>
<evidence type="ECO:0000259" key="7">
    <source>
        <dbReference type="PROSITE" id="PS51831"/>
    </source>
</evidence>
<dbReference type="CDD" id="cd00077">
    <property type="entry name" value="HDc"/>
    <property type="match status" value="1"/>
</dbReference>
<evidence type="ECO:0000256" key="4">
    <source>
        <dbReference type="ARBA" id="ARBA00022801"/>
    </source>
</evidence>
<dbReference type="InterPro" id="IPR005249">
    <property type="entry name" value="YqeK"/>
</dbReference>
<evidence type="ECO:0000256" key="1">
    <source>
        <dbReference type="ARBA" id="ARBA00012506"/>
    </source>
</evidence>
<dbReference type="InterPro" id="IPR006674">
    <property type="entry name" value="HD_domain"/>
</dbReference>
<comment type="caution">
    <text evidence="8">The sequence shown here is derived from an EMBL/GenBank/DDBJ whole genome shotgun (WGS) entry which is preliminary data.</text>
</comment>
<dbReference type="PROSITE" id="PS51831">
    <property type="entry name" value="HD"/>
    <property type="match status" value="1"/>
</dbReference>
<evidence type="ECO:0000256" key="2">
    <source>
        <dbReference type="ARBA" id="ARBA00022723"/>
    </source>
</evidence>
<feature type="domain" description="HD" evidence="7">
    <location>
        <begin position="18"/>
        <end position="133"/>
    </location>
</feature>
<keyword evidence="9" id="KW-1185">Reference proteome</keyword>
<organism evidence="8 9">
    <name type="scientific">Clostridium sardiniense</name>
    <name type="common">Clostridium absonum</name>
    <dbReference type="NCBI Taxonomy" id="29369"/>
    <lineage>
        <taxon>Bacteria</taxon>
        <taxon>Bacillati</taxon>
        <taxon>Bacillota</taxon>
        <taxon>Clostridia</taxon>
        <taxon>Eubacteriales</taxon>
        <taxon>Clostridiaceae</taxon>
        <taxon>Clostridium</taxon>
    </lineage>
</organism>
<evidence type="ECO:0000256" key="6">
    <source>
        <dbReference type="ARBA" id="ARBA00049417"/>
    </source>
</evidence>
<proteinExistence type="predicted"/>